<dbReference type="EC" id="2.3.2.8" evidence="2"/>
<feature type="region of interest" description="Disordered" evidence="5">
    <location>
        <begin position="345"/>
        <end position="367"/>
    </location>
</feature>
<evidence type="ECO:0000313" key="8">
    <source>
        <dbReference type="EMBL" id="CCE78812.1"/>
    </source>
</evidence>
<feature type="domain" description="N-end rule aminoacyl transferase C-terminal" evidence="7">
    <location>
        <begin position="156"/>
        <end position="311"/>
    </location>
</feature>
<evidence type="ECO:0000313" key="9">
    <source>
        <dbReference type="Proteomes" id="UP000005222"/>
    </source>
</evidence>
<reference evidence="8 9" key="1">
    <citation type="journal article" date="2012" name="G3 (Bethesda)">
        <title>Pichia sorbitophila, an interspecies yeast hybrid reveals early steps of genome resolution following polyploidization.</title>
        <authorList>
            <person name="Leh Louis V."/>
            <person name="Despons L."/>
            <person name="Friedrich A."/>
            <person name="Martin T."/>
            <person name="Durrens P."/>
            <person name="Casaregola S."/>
            <person name="Neuveglise C."/>
            <person name="Fairhead C."/>
            <person name="Marck C."/>
            <person name="Cruz J.A."/>
            <person name="Straub M.L."/>
            <person name="Kugler V."/>
            <person name="Sacerdot C."/>
            <person name="Uzunov Z."/>
            <person name="Thierry A."/>
            <person name="Weiss S."/>
            <person name="Bleykasten C."/>
            <person name="De Montigny J."/>
            <person name="Jacques N."/>
            <person name="Jung P."/>
            <person name="Lemaire M."/>
            <person name="Mallet S."/>
            <person name="Morel G."/>
            <person name="Richard G.F."/>
            <person name="Sarkar A."/>
            <person name="Savel G."/>
            <person name="Schacherer J."/>
            <person name="Seret M.L."/>
            <person name="Talla E."/>
            <person name="Samson G."/>
            <person name="Jubin C."/>
            <person name="Poulain J."/>
            <person name="Vacherie B."/>
            <person name="Barbe V."/>
            <person name="Pelletier E."/>
            <person name="Sherman D.J."/>
            <person name="Westhof E."/>
            <person name="Weissenbach J."/>
            <person name="Baret P.V."/>
            <person name="Wincker P."/>
            <person name="Gaillardin C."/>
            <person name="Dujon B."/>
            <person name="Souciet J.L."/>
        </authorList>
    </citation>
    <scope>NUCLEOTIDE SEQUENCE [LARGE SCALE GENOMIC DNA]</scope>
    <source>
        <strain evidence="9">ATCC MYA-4447 / BCRC 22081 / CBS 7064 / NBRC 10061 / NRRL Y-12695</strain>
    </source>
</reference>
<dbReference type="eggNOG" id="KOG1193">
    <property type="taxonomic scope" value="Eukaryota"/>
</dbReference>
<organism evidence="8 9">
    <name type="scientific">Pichia sorbitophila (strain ATCC MYA-4447 / BCRC 22081 / CBS 7064 / NBRC 10061 / NRRL Y-12695)</name>
    <name type="common">Hybrid yeast</name>
    <dbReference type="NCBI Taxonomy" id="559304"/>
    <lineage>
        <taxon>Eukaryota</taxon>
        <taxon>Fungi</taxon>
        <taxon>Dikarya</taxon>
        <taxon>Ascomycota</taxon>
        <taxon>Saccharomycotina</taxon>
        <taxon>Pichiomycetes</taxon>
        <taxon>Debaryomycetaceae</taxon>
        <taxon>Millerozyma</taxon>
    </lineage>
</organism>
<evidence type="ECO:0000256" key="2">
    <source>
        <dbReference type="ARBA" id="ARBA00012025"/>
    </source>
</evidence>
<dbReference type="Pfam" id="PF04376">
    <property type="entry name" value="ATE_N"/>
    <property type="match status" value="1"/>
</dbReference>
<proteinExistence type="inferred from homology"/>
<protein>
    <recommendedName>
        <fullName evidence="2">arginyltransferase</fullName>
        <ecNumber evidence="2">2.3.2.8</ecNumber>
    </recommendedName>
</protein>
<dbReference type="InterPro" id="IPR007471">
    <property type="entry name" value="N-end_Aminoacyl_Trfase_N"/>
</dbReference>
<evidence type="ECO:0000256" key="1">
    <source>
        <dbReference type="ARBA" id="ARBA00009991"/>
    </source>
</evidence>
<evidence type="ECO:0000256" key="5">
    <source>
        <dbReference type="SAM" id="MobiDB-lite"/>
    </source>
</evidence>
<evidence type="ECO:0000256" key="4">
    <source>
        <dbReference type="ARBA" id="ARBA00023315"/>
    </source>
</evidence>
<evidence type="ECO:0000259" key="7">
    <source>
        <dbReference type="Pfam" id="PF04377"/>
    </source>
</evidence>
<dbReference type="PANTHER" id="PTHR21367:SF1">
    <property type="entry name" value="ARGINYL-TRNA--PROTEIN TRANSFERASE 1"/>
    <property type="match status" value="1"/>
</dbReference>
<dbReference type="GO" id="GO:0005737">
    <property type="term" value="C:cytoplasm"/>
    <property type="evidence" value="ECO:0007669"/>
    <property type="project" value="TreeGrafter"/>
</dbReference>
<keyword evidence="9" id="KW-1185">Reference proteome</keyword>
<comment type="similarity">
    <text evidence="1">Belongs to the R-transferase family.</text>
</comment>
<evidence type="ECO:0000259" key="6">
    <source>
        <dbReference type="Pfam" id="PF04376"/>
    </source>
</evidence>
<dbReference type="GO" id="GO:0004057">
    <property type="term" value="F:arginyl-tRNA--protein transferase activity"/>
    <property type="evidence" value="ECO:0007669"/>
    <property type="project" value="UniProtKB-EC"/>
</dbReference>
<dbReference type="AlphaFoldDB" id="G8YQ77"/>
<name>G8YQ77_PICSO</name>
<dbReference type="InterPro" id="IPR007472">
    <property type="entry name" value="N-end_Aminoacyl_Trfase_C"/>
</dbReference>
<dbReference type="SUPFAM" id="SSF55729">
    <property type="entry name" value="Acyl-CoA N-acyltransferases (Nat)"/>
    <property type="match status" value="1"/>
</dbReference>
<keyword evidence="4" id="KW-0012">Acyltransferase</keyword>
<accession>G8YQ77</accession>
<dbReference type="InterPro" id="IPR030700">
    <property type="entry name" value="N-end_Aminoacyl_Trfase"/>
</dbReference>
<feature type="compositionally biased region" description="Low complexity" evidence="5">
    <location>
        <begin position="352"/>
        <end position="363"/>
    </location>
</feature>
<dbReference type="Pfam" id="PF04377">
    <property type="entry name" value="ATE_C"/>
    <property type="match status" value="1"/>
</dbReference>
<keyword evidence="3" id="KW-0808">Transferase</keyword>
<gene>
    <name evidence="8" type="primary">Piso0_000842</name>
    <name evidence="8" type="ORF">GNLVRS01_PISO0D05305g</name>
</gene>
<dbReference type="FunCoup" id="G8YQ77">
    <property type="interactions" value="1045"/>
</dbReference>
<dbReference type="EMBL" id="FO082056">
    <property type="protein sequence ID" value="CCE78812.1"/>
    <property type="molecule type" value="Genomic_DNA"/>
</dbReference>
<sequence length="489" mass="55424">MSVSDPPMVISRPYYIESPDCGYCKLQKKDFNAIEGRKLTDEPQSIIIGMSSERVSCRQYDELINKGFRRSGTFLYRPDLLRSCCRLYTIRTTLQQLQVGKEHRKVINRFIRAIGDGKEPKNSKGGTRFDIRALVEAEGRSKRFHTRFGPPVFTQEKYKLFKKYQIKVHNDEPDEVSEKSFERFLCSTPFLDEEIEGSKAEWDSVNGWAKRACEAPARSLSVGKKRRLGPTHECYYLDDKLIAISVLDFLPSGVSSVYFIWDPDYANLSLGTLSGLREILMCSELSLGFYYMGYYIDDCPKMRYKRKFGGQVLDAPNNIYYNFDTVTSMMHDDRLFVTDCKQSNTNKQSGNLEEPALELSESPASEDELPVRNSAVSNIAAQLYTPAVFDTADKARHSLDTDFSVRWPSSDRMPAIPSVVPGLVPLPHILRILRLGGAIDFLPFSIFHVTTARIRHSIFSQLSPSEKAVIVDCIRVVGLALTCNSIVIA</sequence>
<dbReference type="OMA" id="RNCCRLY"/>
<dbReference type="PANTHER" id="PTHR21367">
    <property type="entry name" value="ARGININE-TRNA-PROTEIN TRANSFERASE 1"/>
    <property type="match status" value="1"/>
</dbReference>
<feature type="domain" description="N-end aminoacyl transferase N-terminal" evidence="6">
    <location>
        <begin position="20"/>
        <end position="105"/>
    </location>
</feature>
<dbReference type="InParanoid" id="G8YQ77"/>
<evidence type="ECO:0000256" key="3">
    <source>
        <dbReference type="ARBA" id="ARBA00022679"/>
    </source>
</evidence>
<dbReference type="OrthoDB" id="74183at2759"/>
<dbReference type="Proteomes" id="UP000005222">
    <property type="component" value="Chromosome D"/>
</dbReference>
<dbReference type="HOGENOM" id="CLU_020349_2_2_1"/>
<dbReference type="InterPro" id="IPR016181">
    <property type="entry name" value="Acyl_CoA_acyltransferase"/>
</dbReference>